<gene>
    <name evidence="1" type="ORF">V2H45_24825</name>
</gene>
<accession>A0AAW9Q8Z1</accession>
<sequence>MSFFLIPQPAIAITSSIDNNHRKHVLRSHSQPLEKATISLLATYLQTSSPKSNSFGLFIVIPQPAIAITSSIGNNHRKHVLRSHSHPFEKATISLLATYLQTSSPKGNSFGLFIVIPQPAIAIAQSIGNNHWKQVPRSHSHPFEKATISLLVQQGGNRATL</sequence>
<organism evidence="1 2">
    <name type="scientific">Tumidithrix elongata BACA0141</name>
    <dbReference type="NCBI Taxonomy" id="2716417"/>
    <lineage>
        <taxon>Bacteria</taxon>
        <taxon>Bacillati</taxon>
        <taxon>Cyanobacteriota</taxon>
        <taxon>Cyanophyceae</taxon>
        <taxon>Pseudanabaenales</taxon>
        <taxon>Pseudanabaenaceae</taxon>
        <taxon>Tumidithrix</taxon>
        <taxon>Tumidithrix elongata</taxon>
    </lineage>
</organism>
<keyword evidence="2" id="KW-1185">Reference proteome</keyword>
<dbReference type="RefSeq" id="WP_330486403.1">
    <property type="nucleotide sequence ID" value="NZ_JAZBJZ010000198.1"/>
</dbReference>
<evidence type="ECO:0000313" key="1">
    <source>
        <dbReference type="EMBL" id="MEE3719965.1"/>
    </source>
</evidence>
<reference evidence="1" key="1">
    <citation type="submission" date="2024-01" db="EMBL/GenBank/DDBJ databases">
        <title>Bank of Algae and Cyanobacteria of the Azores (BACA) strain genomes.</title>
        <authorList>
            <person name="Luz R."/>
            <person name="Cordeiro R."/>
            <person name="Fonseca A."/>
            <person name="Goncalves V."/>
        </authorList>
    </citation>
    <scope>NUCLEOTIDE SEQUENCE</scope>
    <source>
        <strain evidence="1">BACA0141</strain>
    </source>
</reference>
<dbReference type="Proteomes" id="UP001333818">
    <property type="component" value="Unassembled WGS sequence"/>
</dbReference>
<comment type="caution">
    <text evidence="1">The sequence shown here is derived from an EMBL/GenBank/DDBJ whole genome shotgun (WGS) entry which is preliminary data.</text>
</comment>
<proteinExistence type="predicted"/>
<protein>
    <submittedName>
        <fullName evidence="1">Uncharacterized protein</fullName>
    </submittedName>
</protein>
<evidence type="ECO:0000313" key="2">
    <source>
        <dbReference type="Proteomes" id="UP001333818"/>
    </source>
</evidence>
<dbReference type="EMBL" id="JAZBJZ010000198">
    <property type="protein sequence ID" value="MEE3719965.1"/>
    <property type="molecule type" value="Genomic_DNA"/>
</dbReference>
<dbReference type="AlphaFoldDB" id="A0AAW9Q8Z1"/>
<name>A0AAW9Q8Z1_9CYAN</name>